<name>K1LC15_CECL9</name>
<evidence type="ECO:0000313" key="1">
    <source>
        <dbReference type="EMBL" id="EKB47898.1"/>
    </source>
</evidence>
<gene>
    <name evidence="1" type="ORF">B879_03486</name>
</gene>
<accession>K1LC15</accession>
<proteinExistence type="predicted"/>
<dbReference type="AlphaFoldDB" id="K1LC15"/>
<dbReference type="Proteomes" id="UP000004478">
    <property type="component" value="Unassembled WGS sequence"/>
</dbReference>
<keyword evidence="2" id="KW-1185">Reference proteome</keyword>
<reference evidence="1 2" key="1">
    <citation type="journal article" date="2012" name="J. Bacteriol.">
        <title>Draft Genome Sequence of Cecembia lonarensis Strain LW9T, Isolated from Lonar Lake, a Haloalkaline Lake in India.</title>
        <authorList>
            <person name="Shivaji S."/>
            <person name="Ara S."/>
            <person name="Singh A."/>
            <person name="Pinnaka A.K."/>
        </authorList>
    </citation>
    <scope>NUCLEOTIDE SEQUENCE [LARGE SCALE GENOMIC DNA]</scope>
    <source>
        <strain evidence="1 2">LW9</strain>
    </source>
</reference>
<comment type="caution">
    <text evidence="1">The sequence shown here is derived from an EMBL/GenBank/DDBJ whole genome shotgun (WGS) entry which is preliminary data.</text>
</comment>
<evidence type="ECO:0000313" key="2">
    <source>
        <dbReference type="Proteomes" id="UP000004478"/>
    </source>
</evidence>
<organism evidence="1 2">
    <name type="scientific">Cecembia lonarensis (strain CCUG 58316 / KCTC 22772 / LW9)</name>
    <dbReference type="NCBI Taxonomy" id="1225176"/>
    <lineage>
        <taxon>Bacteria</taxon>
        <taxon>Pseudomonadati</taxon>
        <taxon>Bacteroidota</taxon>
        <taxon>Cytophagia</taxon>
        <taxon>Cytophagales</taxon>
        <taxon>Cyclobacteriaceae</taxon>
        <taxon>Cecembia</taxon>
    </lineage>
</organism>
<dbReference type="EMBL" id="AMGM01000082">
    <property type="protein sequence ID" value="EKB47898.1"/>
    <property type="molecule type" value="Genomic_DNA"/>
</dbReference>
<sequence>MVGLGDWFYMGIRIVPEAQPIVSKKAVTIPLRPVGTADAVGLANVNKAKGERMMSEK</sequence>
<protein>
    <submittedName>
        <fullName evidence="1">Uncharacterized protein</fullName>
    </submittedName>
</protein>